<protein>
    <submittedName>
        <fullName evidence="2">Uncharacterized protein</fullName>
    </submittedName>
</protein>
<feature type="non-terminal residue" evidence="2">
    <location>
        <position position="1"/>
    </location>
</feature>
<feature type="compositionally biased region" description="Basic and acidic residues" evidence="1">
    <location>
        <begin position="19"/>
        <end position="51"/>
    </location>
</feature>
<reference evidence="2 3" key="1">
    <citation type="journal article" date="2012" name="BMC Genomics">
        <title>Tools to kill: Genome of one of the most destructive plant pathogenic fungi Macrophomina phaseolina.</title>
        <authorList>
            <person name="Islam M.S."/>
            <person name="Haque M.S."/>
            <person name="Islam M.M."/>
            <person name="Emdad E.M."/>
            <person name="Halim A."/>
            <person name="Hossen Q.M.M."/>
            <person name="Hossain M.Z."/>
            <person name="Ahmed B."/>
            <person name="Rahim S."/>
            <person name="Rahman M.S."/>
            <person name="Alam M.M."/>
            <person name="Hou S."/>
            <person name="Wan X."/>
            <person name="Saito J.A."/>
            <person name="Alam M."/>
        </authorList>
    </citation>
    <scope>NUCLEOTIDE SEQUENCE [LARGE SCALE GENOMIC DNA]</scope>
    <source>
        <strain evidence="2 3">MS6</strain>
    </source>
</reference>
<feature type="region of interest" description="Disordered" evidence="1">
    <location>
        <begin position="1"/>
        <end position="51"/>
    </location>
</feature>
<proteinExistence type="predicted"/>
<accession>K2RVY4</accession>
<evidence type="ECO:0000256" key="1">
    <source>
        <dbReference type="SAM" id="MobiDB-lite"/>
    </source>
</evidence>
<evidence type="ECO:0000313" key="3">
    <source>
        <dbReference type="Proteomes" id="UP000007129"/>
    </source>
</evidence>
<dbReference type="EMBL" id="AHHD01000169">
    <property type="protein sequence ID" value="EKG18943.1"/>
    <property type="molecule type" value="Genomic_DNA"/>
</dbReference>
<name>K2RVY4_MACPH</name>
<comment type="caution">
    <text evidence="2">The sequence shown here is derived from an EMBL/GenBank/DDBJ whole genome shotgun (WGS) entry which is preliminary data.</text>
</comment>
<dbReference type="InParanoid" id="K2RVY4"/>
<sequence length="51" mass="5899">AHNVMISPGSYGFKNSPTVDHKEETDQSKRLTRKVDRRQYPELDGLSRIHC</sequence>
<evidence type="ECO:0000313" key="2">
    <source>
        <dbReference type="EMBL" id="EKG18943.1"/>
    </source>
</evidence>
<organism evidence="2 3">
    <name type="scientific">Macrophomina phaseolina (strain MS6)</name>
    <name type="common">Charcoal rot fungus</name>
    <dbReference type="NCBI Taxonomy" id="1126212"/>
    <lineage>
        <taxon>Eukaryota</taxon>
        <taxon>Fungi</taxon>
        <taxon>Dikarya</taxon>
        <taxon>Ascomycota</taxon>
        <taxon>Pezizomycotina</taxon>
        <taxon>Dothideomycetes</taxon>
        <taxon>Dothideomycetes incertae sedis</taxon>
        <taxon>Botryosphaeriales</taxon>
        <taxon>Botryosphaeriaceae</taxon>
        <taxon>Macrophomina</taxon>
    </lineage>
</organism>
<dbReference type="AlphaFoldDB" id="K2RVY4"/>
<gene>
    <name evidence="2" type="ORF">MPH_03827</name>
</gene>
<dbReference type="HOGENOM" id="CLU_3111992_0_0_1"/>
<dbReference type="VEuPathDB" id="FungiDB:MPH_03827"/>
<dbReference type="Proteomes" id="UP000007129">
    <property type="component" value="Unassembled WGS sequence"/>
</dbReference>